<evidence type="ECO:0000259" key="2">
    <source>
        <dbReference type="Pfam" id="PF20469"/>
    </source>
</evidence>
<feature type="domain" description="OLD protein-like TOPRIM" evidence="2">
    <location>
        <begin position="171"/>
        <end position="236"/>
    </location>
</feature>
<name>A0ABX2P8Q9_9PROT</name>
<comment type="caution">
    <text evidence="3">The sequence shown here is derived from an EMBL/GenBank/DDBJ whole genome shotgun (WGS) entry which is preliminary data.</text>
</comment>
<protein>
    <submittedName>
        <fullName evidence="3">AAA family ATPase</fullName>
    </submittedName>
</protein>
<dbReference type="Proteomes" id="UP001516351">
    <property type="component" value="Unassembled WGS sequence"/>
</dbReference>
<proteinExistence type="predicted"/>
<evidence type="ECO:0000259" key="1">
    <source>
        <dbReference type="Pfam" id="PF13304"/>
    </source>
</evidence>
<reference evidence="3 4" key="1">
    <citation type="submission" date="2020-06" db="EMBL/GenBank/DDBJ databases">
        <title>Synonyms of Asaia species.</title>
        <authorList>
            <person name="Sombolestani A."/>
        </authorList>
    </citation>
    <scope>NUCLEOTIDE SEQUENCE [LARGE SCALE GENOMIC DNA]</scope>
    <source>
        <strain evidence="3 4">LMG 27047</strain>
    </source>
</reference>
<dbReference type="Pfam" id="PF20469">
    <property type="entry name" value="OLD-like_TOPRIM"/>
    <property type="match status" value="1"/>
</dbReference>
<dbReference type="InterPro" id="IPR027417">
    <property type="entry name" value="P-loop_NTPase"/>
</dbReference>
<dbReference type="EMBL" id="JABXXV010000006">
    <property type="protein sequence ID" value="NVN47537.1"/>
    <property type="molecule type" value="Genomic_DNA"/>
</dbReference>
<dbReference type="InterPro" id="IPR034139">
    <property type="entry name" value="TOPRIM_OLD"/>
</dbReference>
<sequence>MVLDTRPDLKLKIEARLQQLFDRSVELKWTQNGMSIRITSVMGGDGYPANYEASGILQLVALLSAIHNDDIGALLIDEPEISLHPQHQAFLLEEMEQVAGDPADPTKKLIVIATHSASMLPLRHINELPKIAFFASARQIPSQIAPGTDILKRVKLAALIARLGTTHRTAMFAEHILLVEGPSDEIVASQLARRLGLRLLARNAQILPVIGKGEFVEVAKLFRLMNKRVSLLADLDALADDNTLVCFFSDFPEAAAIADKIGRTNLADLDRDLRNALSTFIADHKTEADTAAKTYPDWSSKESSPLATQRLTLARVLNDPESFGGKAASRATSLRTQYDVLLNALCQLGCFFLRRGAIENYYDMSGMDYNGKPDRAAIEAAEFDVKDADELAAHYGDVLAALRHAAPNQLVDEDLLLRMKLGAILTPVLLGMDINSSNAQLNALAKNTIGTASEVFALANKSTSQQVRLDVDIASPLFKRATFPFEIGLSDNPTTIVPQVLPGIPKKD</sequence>
<dbReference type="Gene3D" id="3.40.50.300">
    <property type="entry name" value="P-loop containing nucleotide triphosphate hydrolases"/>
    <property type="match status" value="1"/>
</dbReference>
<gene>
    <name evidence="3" type="ORF">HW542_12070</name>
</gene>
<evidence type="ECO:0000313" key="4">
    <source>
        <dbReference type="Proteomes" id="UP001516351"/>
    </source>
</evidence>
<dbReference type="InterPro" id="IPR051396">
    <property type="entry name" value="Bact_Antivir_Def_Nuclease"/>
</dbReference>
<dbReference type="PANTHER" id="PTHR43581:SF2">
    <property type="entry name" value="EXCINUCLEASE ATPASE SUBUNIT"/>
    <property type="match status" value="1"/>
</dbReference>
<feature type="domain" description="ATPase AAA-type core" evidence="1">
    <location>
        <begin position="45"/>
        <end position="117"/>
    </location>
</feature>
<evidence type="ECO:0000313" key="3">
    <source>
        <dbReference type="EMBL" id="NVN47537.1"/>
    </source>
</evidence>
<dbReference type="PANTHER" id="PTHR43581">
    <property type="entry name" value="ATP/GTP PHOSPHATASE"/>
    <property type="match status" value="1"/>
</dbReference>
<dbReference type="SUPFAM" id="SSF52540">
    <property type="entry name" value="P-loop containing nucleoside triphosphate hydrolases"/>
    <property type="match status" value="1"/>
</dbReference>
<dbReference type="InterPro" id="IPR003959">
    <property type="entry name" value="ATPase_AAA_core"/>
</dbReference>
<keyword evidence="4" id="KW-1185">Reference proteome</keyword>
<dbReference type="Pfam" id="PF13304">
    <property type="entry name" value="AAA_21"/>
    <property type="match status" value="1"/>
</dbReference>
<organism evidence="3 4">
    <name type="scientific">Asaia spathodeae</name>
    <dbReference type="NCBI Taxonomy" id="657016"/>
    <lineage>
        <taxon>Bacteria</taxon>
        <taxon>Pseudomonadati</taxon>
        <taxon>Pseudomonadota</taxon>
        <taxon>Alphaproteobacteria</taxon>
        <taxon>Acetobacterales</taxon>
        <taxon>Acetobacteraceae</taxon>
        <taxon>Asaia</taxon>
    </lineage>
</organism>
<accession>A0ABX2P8Q9</accession>